<organism evidence="2 3">
    <name type="scientific">Streptomyces nanshensis</name>
    <dbReference type="NCBI Taxonomy" id="518642"/>
    <lineage>
        <taxon>Bacteria</taxon>
        <taxon>Bacillati</taxon>
        <taxon>Actinomycetota</taxon>
        <taxon>Actinomycetes</taxon>
        <taxon>Kitasatosporales</taxon>
        <taxon>Streptomycetaceae</taxon>
        <taxon>Streptomyces</taxon>
    </lineage>
</organism>
<feature type="domain" description="Lipocalin-like" evidence="1">
    <location>
        <begin position="15"/>
        <end position="132"/>
    </location>
</feature>
<dbReference type="Proteomes" id="UP000176005">
    <property type="component" value="Unassembled WGS sequence"/>
</dbReference>
<dbReference type="Pfam" id="PF13924">
    <property type="entry name" value="Lipocalin_5"/>
    <property type="match status" value="1"/>
</dbReference>
<gene>
    <name evidence="2" type="ORF">AN218_18245</name>
</gene>
<keyword evidence="3" id="KW-1185">Reference proteome</keyword>
<reference evidence="2 3" key="1">
    <citation type="journal article" date="2016" name="Front. Microbiol.">
        <title>Comparative Genomics Analysis of Streptomyces Species Reveals Their Adaptation to the Marine Environment and Their Diversity at the Genomic Level.</title>
        <authorList>
            <person name="Tian X."/>
            <person name="Zhang Z."/>
            <person name="Yang T."/>
            <person name="Chen M."/>
            <person name="Li J."/>
            <person name="Chen F."/>
            <person name="Yang J."/>
            <person name="Li W."/>
            <person name="Zhang B."/>
            <person name="Zhang Z."/>
            <person name="Wu J."/>
            <person name="Zhang C."/>
            <person name="Long L."/>
            <person name="Xiao J."/>
        </authorList>
    </citation>
    <scope>NUCLEOTIDE SEQUENCE [LARGE SCALE GENOMIC DNA]</scope>
    <source>
        <strain evidence="2 3">SCSIO 10429</strain>
    </source>
</reference>
<proteinExistence type="predicted"/>
<protein>
    <recommendedName>
        <fullName evidence="1">Lipocalin-like domain-containing protein</fullName>
    </recommendedName>
</protein>
<evidence type="ECO:0000313" key="2">
    <source>
        <dbReference type="EMBL" id="OEV10280.1"/>
    </source>
</evidence>
<evidence type="ECO:0000259" key="1">
    <source>
        <dbReference type="Pfam" id="PF13924"/>
    </source>
</evidence>
<dbReference type="AlphaFoldDB" id="A0A1E7L265"/>
<sequence length="148" mass="16718">MTTSRADEVRELLLGAWRLVSWEVTEADGTVSRPLGEHPLGQLLYDRGGRMSAQLVWAHRPLPDGEDWRQASQEEMTGSWPGYFGYFGTFTVDGDTGTVTHHVESGSFPGLTGTDQVRDHHLEGRRLTLGAVTAWGRVRIVWERYEYE</sequence>
<evidence type="ECO:0000313" key="3">
    <source>
        <dbReference type="Proteomes" id="UP000176005"/>
    </source>
</evidence>
<dbReference type="RefSeq" id="WP_070017961.1">
    <property type="nucleotide sequence ID" value="NZ_LJGW01000309.1"/>
</dbReference>
<dbReference type="EMBL" id="LJGW01000309">
    <property type="protein sequence ID" value="OEV10280.1"/>
    <property type="molecule type" value="Genomic_DNA"/>
</dbReference>
<dbReference type="InterPro" id="IPR024311">
    <property type="entry name" value="Lipocalin-like"/>
</dbReference>
<name>A0A1E7L265_9ACTN</name>
<comment type="caution">
    <text evidence="2">The sequence shown here is derived from an EMBL/GenBank/DDBJ whole genome shotgun (WGS) entry which is preliminary data.</text>
</comment>
<accession>A0A1E7L265</accession>